<accession>A0A7R9DX84</accession>
<name>A0A7R9DX84_9NEOP</name>
<gene>
    <name evidence="1" type="ORF">TMSB3V08_LOCUS387</name>
</gene>
<proteinExistence type="predicted"/>
<organism evidence="1">
    <name type="scientific">Timema monikensis</name>
    <dbReference type="NCBI Taxonomy" id="170555"/>
    <lineage>
        <taxon>Eukaryota</taxon>
        <taxon>Metazoa</taxon>
        <taxon>Ecdysozoa</taxon>
        <taxon>Arthropoda</taxon>
        <taxon>Hexapoda</taxon>
        <taxon>Insecta</taxon>
        <taxon>Pterygota</taxon>
        <taxon>Neoptera</taxon>
        <taxon>Polyneoptera</taxon>
        <taxon>Phasmatodea</taxon>
        <taxon>Timematodea</taxon>
        <taxon>Timematoidea</taxon>
        <taxon>Timematidae</taxon>
        <taxon>Timema</taxon>
    </lineage>
</organism>
<reference evidence="1" key="1">
    <citation type="submission" date="2020-11" db="EMBL/GenBank/DDBJ databases">
        <authorList>
            <person name="Tran Van P."/>
        </authorList>
    </citation>
    <scope>NUCLEOTIDE SEQUENCE</scope>
</reference>
<sequence>MRVAFMTPSFSRYKDNLQSSLTLVIVTNWALTIVRDVSSRATKKLVL</sequence>
<evidence type="ECO:0000313" key="1">
    <source>
        <dbReference type="EMBL" id="CAD7423398.1"/>
    </source>
</evidence>
<protein>
    <submittedName>
        <fullName evidence="1">Uncharacterized protein</fullName>
    </submittedName>
</protein>
<dbReference type="EMBL" id="OB792673">
    <property type="protein sequence ID" value="CAD7423398.1"/>
    <property type="molecule type" value="Genomic_DNA"/>
</dbReference>
<dbReference type="AlphaFoldDB" id="A0A7R9DX84"/>